<dbReference type="PROSITE" id="PS51257">
    <property type="entry name" value="PROKAR_LIPOPROTEIN"/>
    <property type="match status" value="1"/>
</dbReference>
<dbReference type="PATRIC" id="fig|35818.11.peg.1595"/>
<protein>
    <recommendedName>
        <fullName evidence="4">Lipoprotein</fullName>
    </recommendedName>
</protein>
<name>A0A0N0LT38_9HELI</name>
<keyword evidence="1" id="KW-0732">Signal</keyword>
<dbReference type="AlphaFoldDB" id="A0A0N0LT38"/>
<evidence type="ECO:0000313" key="2">
    <source>
        <dbReference type="EMBL" id="KPH55498.1"/>
    </source>
</evidence>
<dbReference type="EMBL" id="JNOC01000042">
    <property type="protein sequence ID" value="KPH55498.1"/>
    <property type="molecule type" value="Genomic_DNA"/>
</dbReference>
<organism evidence="2 3">
    <name type="scientific">Helicobacter pullorum</name>
    <dbReference type="NCBI Taxonomy" id="35818"/>
    <lineage>
        <taxon>Bacteria</taxon>
        <taxon>Pseudomonadati</taxon>
        <taxon>Campylobacterota</taxon>
        <taxon>Epsilonproteobacteria</taxon>
        <taxon>Campylobacterales</taxon>
        <taxon>Helicobacteraceae</taxon>
        <taxon>Helicobacter</taxon>
    </lineage>
</organism>
<gene>
    <name evidence="2" type="ORF">HPU229334_08075</name>
</gene>
<reference evidence="2 3" key="1">
    <citation type="submission" date="2014-06" db="EMBL/GenBank/DDBJ databases">
        <title>Helicobacter pullorum isolates in fresh chicken meat - phenotypic and genotypic features.</title>
        <authorList>
            <person name="Borges V."/>
            <person name="Santos A."/>
            <person name="Correia C.B."/>
            <person name="Saraiva M."/>
            <person name="Menard A."/>
            <person name="Vieira L."/>
            <person name="Sampaio D.A."/>
            <person name="Gomes J.P."/>
            <person name="Oleastro M."/>
        </authorList>
    </citation>
    <scope>NUCLEOTIDE SEQUENCE [LARGE SCALE GENOMIC DNA]</scope>
    <source>
        <strain evidence="2 3">229334/12</strain>
    </source>
</reference>
<dbReference type="RefSeq" id="WP_054198186.1">
    <property type="nucleotide sequence ID" value="NZ_CAKNFV010000014.1"/>
</dbReference>
<evidence type="ECO:0000313" key="3">
    <source>
        <dbReference type="Proteomes" id="UP000037997"/>
    </source>
</evidence>
<evidence type="ECO:0008006" key="4">
    <source>
        <dbReference type="Google" id="ProtNLM"/>
    </source>
</evidence>
<accession>A0A0N0LT38</accession>
<dbReference type="OrthoDB" id="5361396at2"/>
<sequence>MKYKSKIAFYSLLLVGAMSFSGCLANKQVEIKPNHLDTELGNLIKGDERTYSDDDEAVITALLKNSPSYAQAKRQEAVEENIVKLPNNMPLYRQPLFAQMVVFPYTSKSGVYHGYSESWIKIKEGEFVLSDPKSENQRERIFDFNDVGKK</sequence>
<evidence type="ECO:0000256" key="1">
    <source>
        <dbReference type="SAM" id="SignalP"/>
    </source>
</evidence>
<dbReference type="Proteomes" id="UP000037997">
    <property type="component" value="Unassembled WGS sequence"/>
</dbReference>
<proteinExistence type="predicted"/>
<comment type="caution">
    <text evidence="2">The sequence shown here is derived from an EMBL/GenBank/DDBJ whole genome shotgun (WGS) entry which is preliminary data.</text>
</comment>
<feature type="chain" id="PRO_5010428917" description="Lipoprotein" evidence="1">
    <location>
        <begin position="26"/>
        <end position="150"/>
    </location>
</feature>
<feature type="signal peptide" evidence="1">
    <location>
        <begin position="1"/>
        <end position="25"/>
    </location>
</feature>